<feature type="transmembrane region" description="Helical" evidence="3">
    <location>
        <begin position="228"/>
        <end position="247"/>
    </location>
</feature>
<evidence type="ECO:0000313" key="5">
    <source>
        <dbReference type="EMBL" id="XBH21782.1"/>
    </source>
</evidence>
<keyword evidence="3" id="KW-1133">Transmembrane helix</keyword>
<evidence type="ECO:0000259" key="4">
    <source>
        <dbReference type="Pfam" id="PF25390"/>
    </source>
</evidence>
<feature type="domain" description="RCC1-like" evidence="4">
    <location>
        <begin position="303"/>
        <end position="615"/>
    </location>
</feature>
<dbReference type="PROSITE" id="PS50012">
    <property type="entry name" value="RCC1_3"/>
    <property type="match status" value="6"/>
</dbReference>
<keyword evidence="1" id="KW-0677">Repeat</keyword>
<reference evidence="5" key="1">
    <citation type="submission" date="2024-02" db="EMBL/GenBank/DDBJ databases">
        <title>Tomenella chthoni gen. nov. sp. nov., a member of the family Jonesiaceae isolated from bat guano.</title>
        <authorList>
            <person name="Miller S.L."/>
            <person name="King J."/>
            <person name="Sankaranarayanan K."/>
            <person name="Lawson P.A."/>
        </authorList>
    </citation>
    <scope>NUCLEOTIDE SEQUENCE</scope>
    <source>
        <strain evidence="5">BS-20</strain>
    </source>
</reference>
<dbReference type="PRINTS" id="PR00633">
    <property type="entry name" value="RCCNDNSATION"/>
</dbReference>
<evidence type="ECO:0000256" key="2">
    <source>
        <dbReference type="SAM" id="MobiDB-lite"/>
    </source>
</evidence>
<dbReference type="SUPFAM" id="SSF50985">
    <property type="entry name" value="RCC1/BLIP-II"/>
    <property type="match status" value="2"/>
</dbReference>
<feature type="region of interest" description="Disordered" evidence="2">
    <location>
        <begin position="142"/>
        <end position="205"/>
    </location>
</feature>
<dbReference type="InterPro" id="IPR000408">
    <property type="entry name" value="Reg_chr_condens"/>
</dbReference>
<dbReference type="AlphaFoldDB" id="A0AAU7DXP2"/>
<organism evidence="5">
    <name type="scientific">Jonesiaceae bacterium BS-20</name>
    <dbReference type="NCBI Taxonomy" id="3120821"/>
    <lineage>
        <taxon>Bacteria</taxon>
        <taxon>Bacillati</taxon>
        <taxon>Actinomycetota</taxon>
        <taxon>Actinomycetes</taxon>
        <taxon>Micrococcales</taxon>
        <taxon>Jonesiaceae</taxon>
    </lineage>
</organism>
<dbReference type="InterPro" id="IPR009091">
    <property type="entry name" value="RCC1/BLIP-II"/>
</dbReference>
<dbReference type="InterPro" id="IPR051625">
    <property type="entry name" value="Signaling_Regulatory_Domain"/>
</dbReference>
<evidence type="ECO:0000256" key="3">
    <source>
        <dbReference type="SAM" id="Phobius"/>
    </source>
</evidence>
<keyword evidence="3" id="KW-0472">Membrane</keyword>
<protein>
    <recommendedName>
        <fullName evidence="4">RCC1-like domain-containing protein</fullName>
    </recommendedName>
</protein>
<dbReference type="PANTHER" id="PTHR22872:SF2">
    <property type="entry name" value="INHIBITOR OF BRUTON TYROSINE KINASE"/>
    <property type="match status" value="1"/>
</dbReference>
<dbReference type="PANTHER" id="PTHR22872">
    <property type="entry name" value="BTK-BINDING PROTEIN-RELATED"/>
    <property type="match status" value="1"/>
</dbReference>
<accession>A0AAU7DXP2</accession>
<proteinExistence type="predicted"/>
<dbReference type="Pfam" id="PF25390">
    <property type="entry name" value="WD40_RLD"/>
    <property type="match status" value="1"/>
</dbReference>
<dbReference type="Gene3D" id="2.130.10.30">
    <property type="entry name" value="Regulator of chromosome condensation 1/beta-lactamase-inhibitor protein II"/>
    <property type="match status" value="2"/>
</dbReference>
<keyword evidence="3" id="KW-0812">Transmembrane</keyword>
<evidence type="ECO:0000256" key="1">
    <source>
        <dbReference type="ARBA" id="ARBA00022737"/>
    </source>
</evidence>
<dbReference type="EMBL" id="CP146203">
    <property type="protein sequence ID" value="XBH21782.1"/>
    <property type="molecule type" value="Genomic_DNA"/>
</dbReference>
<gene>
    <name evidence="5" type="ORF">V5R04_00720</name>
</gene>
<dbReference type="InterPro" id="IPR058923">
    <property type="entry name" value="RCC1-like_dom"/>
</dbReference>
<sequence length="698" mass="73089">MADEPDSIYHLRLDLAAYRESFSYAHLNSQMHQERVLGASKGNLAAAAIRCVTEGSGEQAYALLKAEQGVHGGVAAGVTWAEVIGHAITEMLEASENTNAGWLITGDVDPFAGGNQQGTSTGFQGALGSTWGDQAALNPQSTTGADGVIFDRREPTLPGAPSQAPMFSGTELYAAPQAKAHPKATPRTQSEPLTPTPAYYSSPVTDPGTATKASFGGYLKPALARKKFHIVFLSLLAILFIVSRMAAMDFPWQSAPSVEAPETVAPVPPTVEDLQESVSEFGEPGNLSYWGGFNSYDYQHWTNGSNAQIGSAENPFAVTSVLGLDGVQQIVSNEFNAYALMDNGTVTAWGSNSSGGRGGDTTDYLNEPNQVVGLADVVQIETSFLSAVAVLEDGTVWTWGSNENGILGIGSNEEYSAVPELVPGLDNVVFVSASNQTVYALRQDGTVWAWGANERGNLGDGSKVDYSNVPVQVAGLSDVQTVVAGPETGYAVLTDGTVWGWGSNAFNLLGAGGTPAIPEPVQLPGLAGVQTVSPGYYASYAILADGTAMAWGASLYGMLGDGLDTGQPMAPGQISGLNNVKSIVADRNIAYAVLDDGTAMAWGSNKYGLLGIGSEGFDQMSGVVPVQDLTNVDYISIGLYSTHALLDDGTVATWGMKDLRNMGQEDVEMWTAPQIVENLSNVTGIDTGIMGNYAVIGQ</sequence>
<name>A0AAU7DXP2_9MICO</name>